<comment type="caution">
    <text evidence="2">The sequence shown here is derived from an EMBL/GenBank/DDBJ whole genome shotgun (WGS) entry which is preliminary data.</text>
</comment>
<gene>
    <name evidence="2" type="ORF">BaRGS_00002694</name>
</gene>
<keyword evidence="3" id="KW-1185">Reference proteome</keyword>
<feature type="compositionally biased region" description="Basic and acidic residues" evidence="1">
    <location>
        <begin position="61"/>
        <end position="74"/>
    </location>
</feature>
<dbReference type="AlphaFoldDB" id="A0ABD0M2X4"/>
<evidence type="ECO:0000256" key="1">
    <source>
        <dbReference type="SAM" id="MobiDB-lite"/>
    </source>
</evidence>
<sequence>MYVIDVILNGDARTAEDFAHKTNVPPSRSGLSRRPRVDKQQQTNKMPQDAARFQTTQCQKRFLDKDKTGEKRDAAASGQQPKMET</sequence>
<reference evidence="2 3" key="1">
    <citation type="journal article" date="2023" name="Sci. Data">
        <title>Genome assembly of the Korean intertidal mud-creeper Batillaria attramentaria.</title>
        <authorList>
            <person name="Patra A.K."/>
            <person name="Ho P.T."/>
            <person name="Jun S."/>
            <person name="Lee S.J."/>
            <person name="Kim Y."/>
            <person name="Won Y.J."/>
        </authorList>
    </citation>
    <scope>NUCLEOTIDE SEQUENCE [LARGE SCALE GENOMIC DNA]</scope>
    <source>
        <strain evidence="2">Wonlab-2016</strain>
    </source>
</reference>
<dbReference type="Proteomes" id="UP001519460">
    <property type="component" value="Unassembled WGS sequence"/>
</dbReference>
<accession>A0ABD0M2X4</accession>
<name>A0ABD0M2X4_9CAEN</name>
<evidence type="ECO:0000313" key="3">
    <source>
        <dbReference type="Proteomes" id="UP001519460"/>
    </source>
</evidence>
<feature type="region of interest" description="Disordered" evidence="1">
    <location>
        <begin position="18"/>
        <end position="85"/>
    </location>
</feature>
<protein>
    <submittedName>
        <fullName evidence="2">Uncharacterized protein</fullName>
    </submittedName>
</protein>
<evidence type="ECO:0000313" key="2">
    <source>
        <dbReference type="EMBL" id="KAK7505972.1"/>
    </source>
</evidence>
<organism evidence="2 3">
    <name type="scientific">Batillaria attramentaria</name>
    <dbReference type="NCBI Taxonomy" id="370345"/>
    <lineage>
        <taxon>Eukaryota</taxon>
        <taxon>Metazoa</taxon>
        <taxon>Spiralia</taxon>
        <taxon>Lophotrochozoa</taxon>
        <taxon>Mollusca</taxon>
        <taxon>Gastropoda</taxon>
        <taxon>Caenogastropoda</taxon>
        <taxon>Sorbeoconcha</taxon>
        <taxon>Cerithioidea</taxon>
        <taxon>Batillariidae</taxon>
        <taxon>Batillaria</taxon>
    </lineage>
</organism>
<proteinExistence type="predicted"/>
<dbReference type="EMBL" id="JACVVK020000008">
    <property type="protein sequence ID" value="KAK7505972.1"/>
    <property type="molecule type" value="Genomic_DNA"/>
</dbReference>